<dbReference type="PANTHER" id="PTHR43401:SF2">
    <property type="entry name" value="L-THREONINE 3-DEHYDROGENASE"/>
    <property type="match status" value="1"/>
</dbReference>
<dbReference type="SUPFAM" id="SSF50129">
    <property type="entry name" value="GroES-like"/>
    <property type="match status" value="1"/>
</dbReference>
<evidence type="ECO:0000259" key="3">
    <source>
        <dbReference type="Pfam" id="PF08240"/>
    </source>
</evidence>
<dbReference type="AlphaFoldDB" id="A0A9D1RDQ5"/>
<dbReference type="CDD" id="cd08261">
    <property type="entry name" value="Zn_ADH7"/>
    <property type="match status" value="1"/>
</dbReference>
<organism evidence="4 5">
    <name type="scientific">Candidatus Eubacterium faecipullorum</name>
    <dbReference type="NCBI Taxonomy" id="2838571"/>
    <lineage>
        <taxon>Bacteria</taxon>
        <taxon>Bacillati</taxon>
        <taxon>Bacillota</taxon>
        <taxon>Clostridia</taxon>
        <taxon>Eubacteriales</taxon>
        <taxon>Eubacteriaceae</taxon>
        <taxon>Eubacterium</taxon>
    </lineage>
</organism>
<dbReference type="InterPro" id="IPR036291">
    <property type="entry name" value="NAD(P)-bd_dom_sf"/>
</dbReference>
<dbReference type="Pfam" id="PF00107">
    <property type="entry name" value="ADH_zinc_N"/>
    <property type="match status" value="1"/>
</dbReference>
<keyword evidence="1" id="KW-0560">Oxidoreductase</keyword>
<dbReference type="Gene3D" id="3.90.180.10">
    <property type="entry name" value="Medium-chain alcohol dehydrogenases, catalytic domain"/>
    <property type="match status" value="1"/>
</dbReference>
<evidence type="ECO:0000259" key="2">
    <source>
        <dbReference type="Pfam" id="PF00107"/>
    </source>
</evidence>
<feature type="domain" description="Alcohol dehydrogenase-like C-terminal" evidence="2">
    <location>
        <begin position="170"/>
        <end position="297"/>
    </location>
</feature>
<dbReference type="InterPro" id="IPR013154">
    <property type="entry name" value="ADH-like_N"/>
</dbReference>
<evidence type="ECO:0000256" key="1">
    <source>
        <dbReference type="ARBA" id="ARBA00023002"/>
    </source>
</evidence>
<dbReference type="Gene3D" id="3.40.50.720">
    <property type="entry name" value="NAD(P)-binding Rossmann-like Domain"/>
    <property type="match status" value="1"/>
</dbReference>
<reference evidence="4" key="1">
    <citation type="journal article" date="2021" name="PeerJ">
        <title>Extensive microbial diversity within the chicken gut microbiome revealed by metagenomics and culture.</title>
        <authorList>
            <person name="Gilroy R."/>
            <person name="Ravi A."/>
            <person name="Getino M."/>
            <person name="Pursley I."/>
            <person name="Horton D.L."/>
            <person name="Alikhan N.F."/>
            <person name="Baker D."/>
            <person name="Gharbi K."/>
            <person name="Hall N."/>
            <person name="Watson M."/>
            <person name="Adriaenssens E.M."/>
            <person name="Foster-Nyarko E."/>
            <person name="Jarju S."/>
            <person name="Secka A."/>
            <person name="Antonio M."/>
            <person name="Oren A."/>
            <person name="Chaudhuri R.R."/>
            <person name="La Ragione R."/>
            <person name="Hildebrand F."/>
            <person name="Pallen M.J."/>
        </authorList>
    </citation>
    <scope>NUCLEOTIDE SEQUENCE</scope>
    <source>
        <strain evidence="4">421</strain>
    </source>
</reference>
<dbReference type="SUPFAM" id="SSF51735">
    <property type="entry name" value="NAD(P)-binding Rossmann-fold domains"/>
    <property type="match status" value="1"/>
</dbReference>
<gene>
    <name evidence="4" type="ORF">IAA48_07770</name>
</gene>
<proteinExistence type="predicted"/>
<dbReference type="GO" id="GO:0016491">
    <property type="term" value="F:oxidoreductase activity"/>
    <property type="evidence" value="ECO:0007669"/>
    <property type="project" value="UniProtKB-KW"/>
</dbReference>
<dbReference type="Pfam" id="PF08240">
    <property type="entry name" value="ADH_N"/>
    <property type="match status" value="1"/>
</dbReference>
<evidence type="ECO:0000313" key="5">
    <source>
        <dbReference type="Proteomes" id="UP000824205"/>
    </source>
</evidence>
<name>A0A9D1RDQ5_9FIRM</name>
<evidence type="ECO:0000313" key="4">
    <source>
        <dbReference type="EMBL" id="HIW86376.1"/>
    </source>
</evidence>
<dbReference type="InterPro" id="IPR013149">
    <property type="entry name" value="ADH-like_C"/>
</dbReference>
<accession>A0A9D1RDQ5</accession>
<comment type="caution">
    <text evidence="4">The sequence shown here is derived from an EMBL/GenBank/DDBJ whole genome shotgun (WGS) entry which is preliminary data.</text>
</comment>
<reference evidence="4" key="2">
    <citation type="submission" date="2021-04" db="EMBL/GenBank/DDBJ databases">
        <authorList>
            <person name="Gilroy R."/>
        </authorList>
    </citation>
    <scope>NUCLEOTIDE SEQUENCE</scope>
    <source>
        <strain evidence="4">421</strain>
    </source>
</reference>
<dbReference type="InterPro" id="IPR050129">
    <property type="entry name" value="Zn_alcohol_dh"/>
</dbReference>
<protein>
    <submittedName>
        <fullName evidence="4">Zinc-binding alcohol dehydrogenase family protein</fullName>
    </submittedName>
</protein>
<sequence length="344" mass="36906">MKAIQITEPGKIEIINKEMPAAKEGEALLKVLYCGICGADVASYTGNQPFTTYPRIPGHEFSAQIVEIGENDRGMKKGDIVTANPYFNCGKCYACKRNIVNACTDNQTMGVQRDGSFQEYITMPAERLIAGKGLGAKELALIEPFSISCHALSRAKINQGDHLLIMGAGPIGLFALIKAKSMGVNAVVADMLPSRLSLAKAYGADLTVNVKEQDLHSECAAFTHGNGFDVCVEACGAPETFLNCIDEAAHGANIILIGNGKRETTFVHSVILKKELNLFGSRNAFTRDFDELIELVSQGGADIMQMVSGVYDMQDAQSAFDALAHNDGSLAKLLINIGGARDDH</sequence>
<dbReference type="Proteomes" id="UP000824205">
    <property type="component" value="Unassembled WGS sequence"/>
</dbReference>
<feature type="domain" description="Alcohol dehydrogenase-like N-terminal" evidence="3">
    <location>
        <begin position="24"/>
        <end position="129"/>
    </location>
</feature>
<dbReference type="PANTHER" id="PTHR43401">
    <property type="entry name" value="L-THREONINE 3-DEHYDROGENASE"/>
    <property type="match status" value="1"/>
</dbReference>
<dbReference type="InterPro" id="IPR011032">
    <property type="entry name" value="GroES-like_sf"/>
</dbReference>
<dbReference type="EMBL" id="DXGE01000034">
    <property type="protein sequence ID" value="HIW86376.1"/>
    <property type="molecule type" value="Genomic_DNA"/>
</dbReference>